<reference evidence="2 3" key="1">
    <citation type="submission" date="2023-08" db="EMBL/GenBank/DDBJ databases">
        <title>Annotated Genome Sequence of Vanrija albida AlHP1.</title>
        <authorList>
            <person name="Herzog R."/>
        </authorList>
    </citation>
    <scope>NUCLEOTIDE SEQUENCE [LARGE SCALE GENOMIC DNA]</scope>
    <source>
        <strain evidence="2 3">AlHP1</strain>
    </source>
</reference>
<evidence type="ECO:0008006" key="4">
    <source>
        <dbReference type="Google" id="ProtNLM"/>
    </source>
</evidence>
<feature type="compositionally biased region" description="Low complexity" evidence="1">
    <location>
        <begin position="202"/>
        <end position="211"/>
    </location>
</feature>
<proteinExistence type="predicted"/>
<dbReference type="GeneID" id="95988669"/>
<dbReference type="RefSeq" id="XP_069205888.1">
    <property type="nucleotide sequence ID" value="XM_069356047.1"/>
</dbReference>
<organism evidence="2 3">
    <name type="scientific">Vanrija albida</name>
    <dbReference type="NCBI Taxonomy" id="181172"/>
    <lineage>
        <taxon>Eukaryota</taxon>
        <taxon>Fungi</taxon>
        <taxon>Dikarya</taxon>
        <taxon>Basidiomycota</taxon>
        <taxon>Agaricomycotina</taxon>
        <taxon>Tremellomycetes</taxon>
        <taxon>Trichosporonales</taxon>
        <taxon>Trichosporonaceae</taxon>
        <taxon>Vanrija</taxon>
    </lineage>
</organism>
<accession>A0ABR3PU22</accession>
<sequence length="232" mass="24699">MPTPPLPVLHALLDVLGVPIRPASLRSVTPTLLLLVLESLLGQRLALTPELRRPASRREERALAQVVLGVIADDVLALDLGAVDPERVCSGATPDIAVVIMALAVIARRRGLPLCLPEEAEDEDEDEAQDADSSLLLEDEDSVRALAAPPLQPSSAELYATPPRATAASRRYKDEYAAFDPLYGGGGAQSPPAPYAPPSPDTSVASSTRASFRARRRTVLEGMIEEFGIDPV</sequence>
<dbReference type="Proteomes" id="UP001565368">
    <property type="component" value="Unassembled WGS sequence"/>
</dbReference>
<feature type="compositionally biased region" description="Pro residues" evidence="1">
    <location>
        <begin position="191"/>
        <end position="200"/>
    </location>
</feature>
<comment type="caution">
    <text evidence="2">The sequence shown here is derived from an EMBL/GenBank/DDBJ whole genome shotgun (WGS) entry which is preliminary data.</text>
</comment>
<gene>
    <name evidence="2" type="ORF">Q8F55_007626</name>
</gene>
<evidence type="ECO:0000313" key="3">
    <source>
        <dbReference type="Proteomes" id="UP001565368"/>
    </source>
</evidence>
<evidence type="ECO:0000313" key="2">
    <source>
        <dbReference type="EMBL" id="KAL1405944.1"/>
    </source>
</evidence>
<feature type="region of interest" description="Disordered" evidence="1">
    <location>
        <begin position="181"/>
        <end position="212"/>
    </location>
</feature>
<name>A0ABR3PU22_9TREE</name>
<evidence type="ECO:0000256" key="1">
    <source>
        <dbReference type="SAM" id="MobiDB-lite"/>
    </source>
</evidence>
<dbReference type="EMBL" id="JBBXJM010000006">
    <property type="protein sequence ID" value="KAL1405944.1"/>
    <property type="molecule type" value="Genomic_DNA"/>
</dbReference>
<keyword evidence="3" id="KW-1185">Reference proteome</keyword>
<protein>
    <recommendedName>
        <fullName evidence="4">DUF5745 domain-containing protein</fullName>
    </recommendedName>
</protein>